<keyword evidence="2" id="KW-0472">Membrane</keyword>
<dbReference type="PANTHER" id="PTHR46129:SF2">
    <property type="entry name" value="SYNAPTOTAGMIN 14, ISOFORM D"/>
    <property type="match status" value="1"/>
</dbReference>
<feature type="transmembrane region" description="Helical" evidence="2">
    <location>
        <begin position="250"/>
        <end position="272"/>
    </location>
</feature>
<sequence>MAGRVGLTKRRRLQSDHRDAALSLGAMAASPGPQPLAGAARTTQDSHYLQNQFHHQKEQQQQQYLNEQQRQTLLLAAVSQQAVPFAAAAPAVAALGRQLKSDFQRAAIRQNEVQARTVKSVRSEHAETAHLLVSSSSSDSSGRSSRSGSISSNLQNSVSAVLYSSDTTLTTSSSLPVLSPLSPLLPLSGHAALSRPIAAPGALQHKQTTTAALIAPSAAVAAASAAAISGPTSAPTSAPALALWLPLPHALGATLAGCAMLLASLVVLYYLYLNRRLCFHGLLTAGPDKRKYSDYSSNTLDDTFYYEDISASSDSDEHLINNDNLNINVEQQQFRSAGPDRIQDRPNLNERSGSVTSVNESNPFAAELLGAHQRMANLSYQSLQSCYQQPLTNCTSAISTTAVSNEIVDNQKITVVTTNQSFNIADASGGVLEVSISHDTLARRLVVSIIQVQRIPLKASPKVLATKTTAKTGTYRLKVTALTARQAGRLKQSRASKARQADQQGNCTFNEDLVFSRISSESISGMQLRFRIHSAHERLTRRQRLIIGEAIISLGCARLRQPIQVALGSKLSQSASGGGTTSSESEISDCSLKSQDSSTGSLNSLRSPHSPQHVGLASSPELLIGLAYNGTTGRLSVEVIGGSHLGVLPGVPHVKSCSSPDTFVKVCLVSSSGQEIASSKTSVRKGQADPVYKETFVFQVALFQLSDVTLILSAYKRSSMKRKQLVGWLSFGMNPSSDAQLVHWSDMREGRGEQVARWNTLIQSQG</sequence>
<dbReference type="GO" id="GO:0005543">
    <property type="term" value="F:phospholipid binding"/>
    <property type="evidence" value="ECO:0007669"/>
    <property type="project" value="TreeGrafter"/>
</dbReference>
<accession>A0A7M7JFL4</accession>
<evidence type="ECO:0000313" key="5">
    <source>
        <dbReference type="Proteomes" id="UP000594260"/>
    </source>
</evidence>
<dbReference type="InterPro" id="IPR035892">
    <property type="entry name" value="C2_domain_sf"/>
</dbReference>
<feature type="compositionally biased region" description="Polar residues" evidence="1">
    <location>
        <begin position="349"/>
        <end position="358"/>
    </location>
</feature>
<dbReference type="PROSITE" id="PS50004">
    <property type="entry name" value="C2"/>
    <property type="match status" value="1"/>
</dbReference>
<evidence type="ECO:0000256" key="2">
    <source>
        <dbReference type="SAM" id="Phobius"/>
    </source>
</evidence>
<name>A0A7M7JFL4_VARDE</name>
<dbReference type="PANTHER" id="PTHR46129">
    <property type="entry name" value="SYNAPTOTAGMIN 14, ISOFORM D"/>
    <property type="match status" value="1"/>
</dbReference>
<keyword evidence="5" id="KW-1185">Reference proteome</keyword>
<keyword evidence="2" id="KW-0812">Transmembrane</keyword>
<reference evidence="4" key="1">
    <citation type="submission" date="2021-01" db="UniProtKB">
        <authorList>
            <consortium name="EnsemblMetazoa"/>
        </authorList>
    </citation>
    <scope>IDENTIFICATION</scope>
</reference>
<dbReference type="CDD" id="cd08408">
    <property type="entry name" value="C2B_Synaptotagmin-14_16"/>
    <property type="match status" value="1"/>
</dbReference>
<dbReference type="EnsemblMetazoa" id="XM_022793706">
    <property type="protein sequence ID" value="XP_022649441"/>
    <property type="gene ID" value="LOC111245391"/>
</dbReference>
<dbReference type="InterPro" id="IPR043541">
    <property type="entry name" value="SYT14/14L/16"/>
</dbReference>
<dbReference type="Proteomes" id="UP000594260">
    <property type="component" value="Unplaced"/>
</dbReference>
<dbReference type="GeneID" id="111245391"/>
<feature type="compositionally biased region" description="Low complexity" evidence="1">
    <location>
        <begin position="132"/>
        <end position="151"/>
    </location>
</feature>
<dbReference type="Gene3D" id="2.60.40.150">
    <property type="entry name" value="C2 domain"/>
    <property type="match status" value="2"/>
</dbReference>
<feature type="compositionally biased region" description="Polar residues" evidence="1">
    <location>
        <begin position="591"/>
        <end position="610"/>
    </location>
</feature>
<dbReference type="AlphaFoldDB" id="A0A7M7JFL4"/>
<evidence type="ECO:0000313" key="4">
    <source>
        <dbReference type="EnsemblMetazoa" id="XP_022649441"/>
    </source>
</evidence>
<dbReference type="KEGG" id="vde:111245391"/>
<dbReference type="SMART" id="SM00239">
    <property type="entry name" value="C2"/>
    <property type="match status" value="2"/>
</dbReference>
<dbReference type="InterPro" id="IPR000008">
    <property type="entry name" value="C2_dom"/>
</dbReference>
<keyword evidence="2" id="KW-1133">Transmembrane helix</keyword>
<proteinExistence type="predicted"/>
<organism evidence="4 5">
    <name type="scientific">Varroa destructor</name>
    <name type="common">Honeybee mite</name>
    <dbReference type="NCBI Taxonomy" id="109461"/>
    <lineage>
        <taxon>Eukaryota</taxon>
        <taxon>Metazoa</taxon>
        <taxon>Ecdysozoa</taxon>
        <taxon>Arthropoda</taxon>
        <taxon>Chelicerata</taxon>
        <taxon>Arachnida</taxon>
        <taxon>Acari</taxon>
        <taxon>Parasitiformes</taxon>
        <taxon>Mesostigmata</taxon>
        <taxon>Gamasina</taxon>
        <taxon>Dermanyssoidea</taxon>
        <taxon>Varroidae</taxon>
        <taxon>Varroa</taxon>
    </lineage>
</organism>
<feature type="region of interest" description="Disordered" evidence="1">
    <location>
        <begin position="129"/>
        <end position="151"/>
    </location>
</feature>
<protein>
    <recommendedName>
        <fullName evidence="3">C2 domain-containing protein</fullName>
    </recommendedName>
</protein>
<dbReference type="SUPFAM" id="SSF49562">
    <property type="entry name" value="C2 domain (Calcium/lipid-binding domain, CaLB)"/>
    <property type="match status" value="1"/>
</dbReference>
<feature type="region of interest" description="Disordered" evidence="1">
    <location>
        <begin position="336"/>
        <end position="358"/>
    </location>
</feature>
<dbReference type="RefSeq" id="XP_022649441.1">
    <property type="nucleotide sequence ID" value="XM_022793706.1"/>
</dbReference>
<feature type="region of interest" description="Disordered" evidence="1">
    <location>
        <begin position="570"/>
        <end position="614"/>
    </location>
</feature>
<dbReference type="Pfam" id="PF00168">
    <property type="entry name" value="C2"/>
    <property type="match status" value="2"/>
</dbReference>
<dbReference type="OrthoDB" id="5978493at2759"/>
<dbReference type="InParanoid" id="A0A7M7JFL4"/>
<evidence type="ECO:0000256" key="1">
    <source>
        <dbReference type="SAM" id="MobiDB-lite"/>
    </source>
</evidence>
<evidence type="ECO:0000259" key="3">
    <source>
        <dbReference type="PROSITE" id="PS50004"/>
    </source>
</evidence>
<feature type="domain" description="C2" evidence="3">
    <location>
        <begin position="618"/>
        <end position="759"/>
    </location>
</feature>